<evidence type="ECO:0000313" key="1">
    <source>
        <dbReference type="EMBL" id="KJA15571.1"/>
    </source>
</evidence>
<accession>A0A0D2NFX6</accession>
<dbReference type="OrthoDB" id="3068921at2759"/>
<proteinExistence type="predicted"/>
<dbReference type="EMBL" id="KN817641">
    <property type="protein sequence ID" value="KJA15571.1"/>
    <property type="molecule type" value="Genomic_DNA"/>
</dbReference>
<sequence>LDPLHEFGAIDGILPRRSREEAFNLCNLILRWSMPHCQCLWENLPEAVEVFSEKVFSAHDLIPFDQGDLTFYALHLDRLMLYGQLVVALTQVIQGLGDFLKQNRSVSFVINPNFHMLRLLAWHDNPTEMVLTIPILQERSLLAVKHIKSLINRVRQTLVKHGETQSVSSYNSTLPEEREAYDQRSPLSVVAQFAARAD</sequence>
<feature type="non-terminal residue" evidence="1">
    <location>
        <position position="1"/>
    </location>
</feature>
<feature type="non-terminal residue" evidence="1">
    <location>
        <position position="198"/>
    </location>
</feature>
<reference evidence="2" key="1">
    <citation type="submission" date="2014-04" db="EMBL/GenBank/DDBJ databases">
        <title>Evolutionary Origins and Diversification of the Mycorrhizal Mutualists.</title>
        <authorList>
            <consortium name="DOE Joint Genome Institute"/>
            <consortium name="Mycorrhizal Genomics Consortium"/>
            <person name="Kohler A."/>
            <person name="Kuo A."/>
            <person name="Nagy L.G."/>
            <person name="Floudas D."/>
            <person name="Copeland A."/>
            <person name="Barry K.W."/>
            <person name="Cichocki N."/>
            <person name="Veneault-Fourrey C."/>
            <person name="LaButti K."/>
            <person name="Lindquist E.A."/>
            <person name="Lipzen A."/>
            <person name="Lundell T."/>
            <person name="Morin E."/>
            <person name="Murat C."/>
            <person name="Riley R."/>
            <person name="Ohm R."/>
            <person name="Sun H."/>
            <person name="Tunlid A."/>
            <person name="Henrissat B."/>
            <person name="Grigoriev I.V."/>
            <person name="Hibbett D.S."/>
            <person name="Martin F."/>
        </authorList>
    </citation>
    <scope>NUCLEOTIDE SEQUENCE [LARGE SCALE GENOMIC DNA]</scope>
    <source>
        <strain evidence="2">FD-334 SS-4</strain>
    </source>
</reference>
<keyword evidence="2" id="KW-1185">Reference proteome</keyword>
<protein>
    <submittedName>
        <fullName evidence="1">Uncharacterized protein</fullName>
    </submittedName>
</protein>
<dbReference type="AlphaFoldDB" id="A0A0D2NFX6"/>
<name>A0A0D2NFX6_HYPSF</name>
<organism evidence="1 2">
    <name type="scientific">Hypholoma sublateritium (strain FD-334 SS-4)</name>
    <dbReference type="NCBI Taxonomy" id="945553"/>
    <lineage>
        <taxon>Eukaryota</taxon>
        <taxon>Fungi</taxon>
        <taxon>Dikarya</taxon>
        <taxon>Basidiomycota</taxon>
        <taxon>Agaricomycotina</taxon>
        <taxon>Agaricomycetes</taxon>
        <taxon>Agaricomycetidae</taxon>
        <taxon>Agaricales</taxon>
        <taxon>Agaricineae</taxon>
        <taxon>Strophariaceae</taxon>
        <taxon>Hypholoma</taxon>
    </lineage>
</organism>
<evidence type="ECO:0000313" key="2">
    <source>
        <dbReference type="Proteomes" id="UP000054270"/>
    </source>
</evidence>
<gene>
    <name evidence="1" type="ORF">HYPSUDRAFT_125032</name>
</gene>
<dbReference type="Proteomes" id="UP000054270">
    <property type="component" value="Unassembled WGS sequence"/>
</dbReference>